<evidence type="ECO:0000313" key="2">
    <source>
        <dbReference type="Proteomes" id="UP000299290"/>
    </source>
</evidence>
<dbReference type="InterPro" id="IPR011990">
    <property type="entry name" value="TPR-like_helical_dom_sf"/>
</dbReference>
<accession>A0A4D4KRD6</accession>
<proteinExistence type="predicted"/>
<name>A0A4D4KRD6_9ACTN</name>
<keyword evidence="2" id="KW-1185">Reference proteome</keyword>
<evidence type="ECO:0008006" key="3">
    <source>
        <dbReference type="Google" id="ProtNLM"/>
    </source>
</evidence>
<organism evidence="1 2">
    <name type="scientific">Streptomyces antimycoticus</name>
    <dbReference type="NCBI Taxonomy" id="68175"/>
    <lineage>
        <taxon>Bacteria</taxon>
        <taxon>Bacillati</taxon>
        <taxon>Actinomycetota</taxon>
        <taxon>Actinomycetes</taxon>
        <taxon>Kitasatosporales</taxon>
        <taxon>Streptomycetaceae</taxon>
        <taxon>Streptomyces</taxon>
        <taxon>Streptomyces violaceusniger group</taxon>
    </lineage>
</organism>
<comment type="caution">
    <text evidence="1">The sequence shown here is derived from an EMBL/GenBank/DDBJ whole genome shotgun (WGS) entry which is preliminary data.</text>
</comment>
<dbReference type="Proteomes" id="UP000299290">
    <property type="component" value="Unassembled WGS sequence"/>
</dbReference>
<dbReference type="Gene3D" id="1.25.40.10">
    <property type="entry name" value="Tetratricopeptide repeat domain"/>
    <property type="match status" value="1"/>
</dbReference>
<dbReference type="SUPFAM" id="SSF48452">
    <property type="entry name" value="TPR-like"/>
    <property type="match status" value="1"/>
</dbReference>
<protein>
    <recommendedName>
        <fullName evidence="3">XRE family transcriptional regulator</fullName>
    </recommendedName>
</protein>
<evidence type="ECO:0000313" key="1">
    <source>
        <dbReference type="EMBL" id="GDY49140.1"/>
    </source>
</evidence>
<dbReference type="AlphaFoldDB" id="A0A4D4KRD6"/>
<gene>
    <name evidence="1" type="ORF">SANT12839_100220</name>
</gene>
<dbReference type="EMBL" id="BJHV01000002">
    <property type="protein sequence ID" value="GDY49140.1"/>
    <property type="molecule type" value="Genomic_DNA"/>
</dbReference>
<reference evidence="1 2" key="1">
    <citation type="journal article" date="2020" name="Int. J. Syst. Evol. Microbiol.">
        <title>Reclassification of Streptomyces castelarensis and Streptomyces sporoclivatus as later heterotypic synonyms of Streptomyces antimycoticus.</title>
        <authorList>
            <person name="Komaki H."/>
            <person name="Tamura T."/>
        </authorList>
    </citation>
    <scope>NUCLEOTIDE SEQUENCE [LARGE SCALE GENOMIC DNA]</scope>
    <source>
        <strain evidence="1 2">NBRC 12839</strain>
    </source>
</reference>
<sequence length="399" mass="43874">MAEERAARGWSQLEAVRALMARLPGDHDILEQDLLRQWKRWEAGGSQPTKYKSAIASTFGTTTGAFFPERGRRDGRAEVLQVSGMDTVDIIARLRASDVDAATLDALRITADRLCCEYAYMPADQLLMEGKAWLGRVVGLQHQRVSLAQHREIIALAGKLSLLVGCVEYDSGQPRDAEATRQAALMLGAESGEPSVQGWAHEMRAWFALTRGDYRGVIAAADAGIAIAPNESVAAQLYAQKAKAWARLGDRQQTEVALDHGRQLLERLPYPESIEDHFVVDPAKYDFYRMDAYRKVGEDRLAEQLAGEVIRAGTDFDGTERSPMRIAEARVTLGVVAAREGDLDSALAYGERALGGDRRSLPSLAMVSADLGQVLQSRYGHAAEAQEFVAHLRELRRAP</sequence>